<feature type="transmembrane region" description="Helical" evidence="5">
    <location>
        <begin position="154"/>
        <end position="172"/>
    </location>
</feature>
<dbReference type="EMBL" id="DS022249">
    <property type="protein sequence ID" value="EWG46210.1"/>
    <property type="molecule type" value="Genomic_DNA"/>
</dbReference>
<sequence length="365" mass="42708">MISVPVCSYQSFSLLHLHSLCLFLQFSPGVAVNSRSPIRFTMDAILELLDPYVFDYGYAYLFPQQQLQSSPKAYGNSTNYASSSTNFDDEYSLNFGSSLPRDDIYRQSASILLIAGFGAAFIYVISAALSYYFVFDRRLEHHPRFLKNQIKLEIQSSFFAIPIIDLLTLPFFLGEVRGHSLLYTRIDEYGWWWLAVSTAFYMVFNDIGIYWIHRLEHHPSVYKYVHKPHHKWIIPTPWAAIAFHPVDGYLQSLPYHVFVYICPMQKHLYMFLFVCVQVWTILIHDGDMITGHWLEKFINSPAHHTLHHMFFTCNYGQYFTWADNYWDSHRAPMPELDPIHEALRVMREKGLVDKDGNPLKKSKDE</sequence>
<dbReference type="EMBL" id="CM000584">
    <property type="protein sequence ID" value="EWG46210.1"/>
    <property type="molecule type" value="Genomic_DNA"/>
</dbReference>
<dbReference type="Proteomes" id="UP000009096">
    <property type="component" value="Chromosome 7"/>
</dbReference>
<feature type="domain" description="Fatty acid hydroxylase" evidence="7">
    <location>
        <begin position="199"/>
        <end position="324"/>
    </location>
</feature>
<feature type="transmembrane region" description="Helical" evidence="5">
    <location>
        <begin position="111"/>
        <end position="134"/>
    </location>
</feature>
<dbReference type="OrthoDB" id="6354873at2759"/>
<evidence type="ECO:0000256" key="2">
    <source>
        <dbReference type="ARBA" id="ARBA00022692"/>
    </source>
</evidence>
<keyword evidence="6" id="KW-0732">Signal</keyword>
<dbReference type="GO" id="GO:0016491">
    <property type="term" value="F:oxidoreductase activity"/>
    <property type="evidence" value="ECO:0007669"/>
    <property type="project" value="InterPro"/>
</dbReference>
<dbReference type="VEuPathDB" id="FungiDB:FVEG_06768"/>
<keyword evidence="9" id="KW-1185">Reference proteome</keyword>
<feature type="transmembrane region" description="Helical" evidence="5">
    <location>
        <begin position="192"/>
        <end position="212"/>
    </location>
</feature>
<evidence type="ECO:0000256" key="4">
    <source>
        <dbReference type="ARBA" id="ARBA00023136"/>
    </source>
</evidence>
<evidence type="ECO:0000313" key="8">
    <source>
        <dbReference type="EMBL" id="EWG46210.1"/>
    </source>
</evidence>
<dbReference type="GO" id="GO:0005506">
    <property type="term" value="F:iron ion binding"/>
    <property type="evidence" value="ECO:0007669"/>
    <property type="project" value="InterPro"/>
</dbReference>
<evidence type="ECO:0000256" key="1">
    <source>
        <dbReference type="ARBA" id="ARBA00004370"/>
    </source>
</evidence>
<organism evidence="8 9">
    <name type="scientific">Gibberella moniliformis (strain M3125 / FGSC 7600)</name>
    <name type="common">Maize ear and stalk rot fungus</name>
    <name type="synonym">Fusarium verticillioides</name>
    <dbReference type="NCBI Taxonomy" id="334819"/>
    <lineage>
        <taxon>Eukaryota</taxon>
        <taxon>Fungi</taxon>
        <taxon>Dikarya</taxon>
        <taxon>Ascomycota</taxon>
        <taxon>Pezizomycotina</taxon>
        <taxon>Sordariomycetes</taxon>
        <taxon>Hypocreomycetidae</taxon>
        <taxon>Hypocreales</taxon>
        <taxon>Nectriaceae</taxon>
        <taxon>Fusarium</taxon>
        <taxon>Fusarium fujikuroi species complex</taxon>
    </lineage>
</organism>
<dbReference type="KEGG" id="fvr:FVEG_06768"/>
<evidence type="ECO:0000256" key="3">
    <source>
        <dbReference type="ARBA" id="ARBA00022989"/>
    </source>
</evidence>
<protein>
    <recommendedName>
        <fullName evidence="7">Fatty acid hydroxylase domain-containing protein</fullName>
    </recommendedName>
</protein>
<feature type="signal peptide" evidence="6">
    <location>
        <begin position="1"/>
        <end position="31"/>
    </location>
</feature>
<name>W7MF59_GIBM7</name>
<dbReference type="GO" id="GO:0008610">
    <property type="term" value="P:lipid biosynthetic process"/>
    <property type="evidence" value="ECO:0007669"/>
    <property type="project" value="InterPro"/>
</dbReference>
<accession>W7MF59</accession>
<dbReference type="GeneID" id="30064635"/>
<dbReference type="GO" id="GO:0016020">
    <property type="term" value="C:membrane"/>
    <property type="evidence" value="ECO:0007669"/>
    <property type="project" value="UniProtKB-SubCell"/>
</dbReference>
<keyword evidence="2 5" id="KW-0812">Transmembrane</keyword>
<evidence type="ECO:0000256" key="6">
    <source>
        <dbReference type="SAM" id="SignalP"/>
    </source>
</evidence>
<keyword evidence="4 5" id="KW-0472">Membrane</keyword>
<dbReference type="STRING" id="334819.W7MF59"/>
<proteinExistence type="predicted"/>
<feature type="chain" id="PRO_5004896547" description="Fatty acid hydroxylase domain-containing protein" evidence="6">
    <location>
        <begin position="32"/>
        <end position="365"/>
    </location>
</feature>
<dbReference type="InterPro" id="IPR006694">
    <property type="entry name" value="Fatty_acid_hydroxylase"/>
</dbReference>
<dbReference type="eggNOG" id="KOG0872">
    <property type="taxonomic scope" value="Eukaryota"/>
</dbReference>
<dbReference type="InterPro" id="IPR050307">
    <property type="entry name" value="Sterol_Desaturase_Related"/>
</dbReference>
<reference evidence="8 9" key="1">
    <citation type="journal article" date="2010" name="Nature">
        <title>Comparative genomics reveals mobile pathogenicity chromosomes in Fusarium.</title>
        <authorList>
            <person name="Ma L.J."/>
            <person name="van der Does H.C."/>
            <person name="Borkovich K.A."/>
            <person name="Coleman J.J."/>
            <person name="Daboussi M.J."/>
            <person name="Di Pietro A."/>
            <person name="Dufresne M."/>
            <person name="Freitag M."/>
            <person name="Grabherr M."/>
            <person name="Henrissat B."/>
            <person name="Houterman P.M."/>
            <person name="Kang S."/>
            <person name="Shim W.B."/>
            <person name="Woloshuk C."/>
            <person name="Xie X."/>
            <person name="Xu J.R."/>
            <person name="Antoniw J."/>
            <person name="Baker S.E."/>
            <person name="Bluhm B.H."/>
            <person name="Breakspear A."/>
            <person name="Brown D.W."/>
            <person name="Butchko R.A."/>
            <person name="Chapman S."/>
            <person name="Coulson R."/>
            <person name="Coutinho P.M."/>
            <person name="Danchin E.G."/>
            <person name="Diener A."/>
            <person name="Gale L.R."/>
            <person name="Gardiner D.M."/>
            <person name="Goff S."/>
            <person name="Hammond-Kosack K.E."/>
            <person name="Hilburn K."/>
            <person name="Hua-Van A."/>
            <person name="Jonkers W."/>
            <person name="Kazan K."/>
            <person name="Kodira C.D."/>
            <person name="Koehrsen M."/>
            <person name="Kumar L."/>
            <person name="Lee Y.H."/>
            <person name="Li L."/>
            <person name="Manners J.M."/>
            <person name="Miranda-Saavedra D."/>
            <person name="Mukherjee M."/>
            <person name="Park G."/>
            <person name="Park J."/>
            <person name="Park S.Y."/>
            <person name="Proctor R.H."/>
            <person name="Regev A."/>
            <person name="Ruiz-Roldan M.C."/>
            <person name="Sain D."/>
            <person name="Sakthikumar S."/>
            <person name="Sykes S."/>
            <person name="Schwartz D.C."/>
            <person name="Turgeon B.G."/>
            <person name="Wapinski I."/>
            <person name="Yoder O."/>
            <person name="Young S."/>
            <person name="Zeng Q."/>
            <person name="Zhou S."/>
            <person name="Galagan J."/>
            <person name="Cuomo C.A."/>
            <person name="Kistler H.C."/>
            <person name="Rep M."/>
        </authorList>
    </citation>
    <scope>NUCLEOTIDE SEQUENCE [LARGE SCALE GENOMIC DNA]</scope>
    <source>
        <strain evidence="9">M3125 / FGSC 7600</strain>
    </source>
</reference>
<dbReference type="RefSeq" id="XP_018752401.1">
    <property type="nucleotide sequence ID" value="XM_018895181.1"/>
</dbReference>
<evidence type="ECO:0000259" key="7">
    <source>
        <dbReference type="Pfam" id="PF04116"/>
    </source>
</evidence>
<dbReference type="AlphaFoldDB" id="W7MF59"/>
<dbReference type="PANTHER" id="PTHR11863">
    <property type="entry name" value="STEROL DESATURASE"/>
    <property type="match status" value="1"/>
</dbReference>
<evidence type="ECO:0000256" key="5">
    <source>
        <dbReference type="SAM" id="Phobius"/>
    </source>
</evidence>
<comment type="subcellular location">
    <subcellularLocation>
        <location evidence="1">Membrane</location>
    </subcellularLocation>
</comment>
<evidence type="ECO:0000313" key="9">
    <source>
        <dbReference type="Proteomes" id="UP000009096"/>
    </source>
</evidence>
<gene>
    <name evidence="8" type="ORF">FVEG_06768</name>
</gene>
<dbReference type="Pfam" id="PF04116">
    <property type="entry name" value="FA_hydroxylase"/>
    <property type="match status" value="1"/>
</dbReference>
<keyword evidence="3 5" id="KW-1133">Transmembrane helix</keyword>